<dbReference type="InterPro" id="IPR036388">
    <property type="entry name" value="WH-like_DNA-bd_sf"/>
</dbReference>
<dbReference type="InterPro" id="IPR014036">
    <property type="entry name" value="DeoR-like_C"/>
</dbReference>
<protein>
    <submittedName>
        <fullName evidence="5">DeoR family transcriptional regulator</fullName>
    </submittedName>
</protein>
<dbReference type="InterPro" id="IPR018356">
    <property type="entry name" value="Tscrpt_reg_HTH_DeoR_CS"/>
</dbReference>
<dbReference type="EMBL" id="CP014136">
    <property type="protein sequence ID" value="ATA20408.1"/>
    <property type="molecule type" value="Genomic_DNA"/>
</dbReference>
<reference evidence="5 6" key="1">
    <citation type="submission" date="2016-01" db="EMBL/GenBank/DDBJ databases">
        <authorList>
            <person name="Oliw E.H."/>
        </authorList>
    </citation>
    <scope>NUCLEOTIDE SEQUENCE [LARGE SCALE GENOMIC DNA]</scope>
    <source>
        <strain evidence="5 6">FRB97</strain>
    </source>
</reference>
<dbReference type="Pfam" id="PF00455">
    <property type="entry name" value="DeoRC"/>
    <property type="match status" value="1"/>
</dbReference>
<dbReference type="Gene3D" id="1.10.10.10">
    <property type="entry name" value="Winged helix-like DNA-binding domain superfamily/Winged helix DNA-binding domain"/>
    <property type="match status" value="1"/>
</dbReference>
<dbReference type="AlphaFoldDB" id="A0A250B2E6"/>
<evidence type="ECO:0000256" key="2">
    <source>
        <dbReference type="ARBA" id="ARBA00023125"/>
    </source>
</evidence>
<dbReference type="KEGG" id="gqu:AWC35_14250"/>
<gene>
    <name evidence="5" type="ORF">AWC35_14250</name>
</gene>
<dbReference type="PROSITE" id="PS00894">
    <property type="entry name" value="HTH_DEOR_1"/>
    <property type="match status" value="1"/>
</dbReference>
<dbReference type="InterPro" id="IPR050313">
    <property type="entry name" value="Carb_Metab_HTH_regulators"/>
</dbReference>
<sequence length="279" mass="32046">MLPIERHRLIVEELNLHGRVLVAELVNLCRVSQETIRRDLTRLEKKGLLQRSHGGAVVMRKHERNLPEKNSNFSEHELAFRLRMHENTQQKTQIAKRALDFINPGDCILLDSSTTTWFLARQLPDVELTVLTNSLQIVQTLAAKERIRTICLGGEYSAHNEDFNGVVAEQPLKDFLINKTFFSCSSLGNDGYLRAANENNAHLKQQMLLASERKYLLLDAGKFLRPSFARICHYRDVDFLITDSLKDKELQQELAWNGVNVIDCSQRANAMQLMNHQKI</sequence>
<dbReference type="SMART" id="SM00420">
    <property type="entry name" value="HTH_DEOR"/>
    <property type="match status" value="1"/>
</dbReference>
<organism evidence="5 6">
    <name type="scientific">Gibbsiella quercinecans</name>
    <dbReference type="NCBI Taxonomy" id="929813"/>
    <lineage>
        <taxon>Bacteria</taxon>
        <taxon>Pseudomonadati</taxon>
        <taxon>Pseudomonadota</taxon>
        <taxon>Gammaproteobacteria</taxon>
        <taxon>Enterobacterales</taxon>
        <taxon>Yersiniaceae</taxon>
        <taxon>Gibbsiella</taxon>
    </lineage>
</organism>
<keyword evidence="3" id="KW-0804">Transcription</keyword>
<dbReference type="SUPFAM" id="SSF100950">
    <property type="entry name" value="NagB/RpiA/CoA transferase-like"/>
    <property type="match status" value="1"/>
</dbReference>
<dbReference type="InterPro" id="IPR036390">
    <property type="entry name" value="WH_DNA-bd_sf"/>
</dbReference>
<dbReference type="Proteomes" id="UP000217182">
    <property type="component" value="Chromosome"/>
</dbReference>
<evidence type="ECO:0000256" key="3">
    <source>
        <dbReference type="ARBA" id="ARBA00023163"/>
    </source>
</evidence>
<evidence type="ECO:0000259" key="4">
    <source>
        <dbReference type="PROSITE" id="PS51000"/>
    </source>
</evidence>
<dbReference type="InterPro" id="IPR037171">
    <property type="entry name" value="NagB/RpiA_transferase-like"/>
</dbReference>
<dbReference type="GO" id="GO:0003700">
    <property type="term" value="F:DNA-binding transcription factor activity"/>
    <property type="evidence" value="ECO:0007669"/>
    <property type="project" value="InterPro"/>
</dbReference>
<dbReference type="PRINTS" id="PR00037">
    <property type="entry name" value="HTHLACR"/>
</dbReference>
<dbReference type="SMART" id="SM01134">
    <property type="entry name" value="DeoRC"/>
    <property type="match status" value="1"/>
</dbReference>
<dbReference type="RefSeq" id="WP_095846998.1">
    <property type="nucleotide sequence ID" value="NZ_CAMKXY010000067.1"/>
</dbReference>
<dbReference type="SUPFAM" id="SSF46785">
    <property type="entry name" value="Winged helix' DNA-binding domain"/>
    <property type="match status" value="1"/>
</dbReference>
<evidence type="ECO:0000256" key="1">
    <source>
        <dbReference type="ARBA" id="ARBA00023015"/>
    </source>
</evidence>
<dbReference type="OrthoDB" id="6846621at2"/>
<keyword evidence="1" id="KW-0805">Transcription regulation</keyword>
<evidence type="ECO:0000313" key="6">
    <source>
        <dbReference type="Proteomes" id="UP000217182"/>
    </source>
</evidence>
<dbReference type="Pfam" id="PF08220">
    <property type="entry name" value="HTH_DeoR"/>
    <property type="match status" value="1"/>
</dbReference>
<dbReference type="PANTHER" id="PTHR30363:SF44">
    <property type="entry name" value="AGA OPERON TRANSCRIPTIONAL REPRESSOR-RELATED"/>
    <property type="match status" value="1"/>
</dbReference>
<evidence type="ECO:0000313" key="5">
    <source>
        <dbReference type="EMBL" id="ATA20408.1"/>
    </source>
</evidence>
<dbReference type="PANTHER" id="PTHR30363">
    <property type="entry name" value="HTH-TYPE TRANSCRIPTIONAL REGULATOR SRLR-RELATED"/>
    <property type="match status" value="1"/>
</dbReference>
<dbReference type="InterPro" id="IPR001034">
    <property type="entry name" value="DeoR_HTH"/>
</dbReference>
<keyword evidence="6" id="KW-1185">Reference proteome</keyword>
<feature type="domain" description="HTH deoR-type" evidence="4">
    <location>
        <begin position="3"/>
        <end position="58"/>
    </location>
</feature>
<dbReference type="PROSITE" id="PS51000">
    <property type="entry name" value="HTH_DEOR_2"/>
    <property type="match status" value="1"/>
</dbReference>
<dbReference type="GO" id="GO:0003677">
    <property type="term" value="F:DNA binding"/>
    <property type="evidence" value="ECO:0007669"/>
    <property type="project" value="UniProtKB-KW"/>
</dbReference>
<accession>A0A250B2E6</accession>
<proteinExistence type="predicted"/>
<keyword evidence="2" id="KW-0238">DNA-binding</keyword>
<name>A0A250B2E6_9GAMM</name>